<proteinExistence type="predicted"/>
<accession>A0A6J4RJS5</accession>
<feature type="non-terminal residue" evidence="2">
    <location>
        <position position="81"/>
    </location>
</feature>
<name>A0A6J4RJS5_9ACTN</name>
<protein>
    <submittedName>
        <fullName evidence="2">Uncharacterized protein</fullName>
    </submittedName>
</protein>
<feature type="compositionally biased region" description="Basic residues" evidence="1">
    <location>
        <begin position="22"/>
        <end position="45"/>
    </location>
</feature>
<feature type="compositionally biased region" description="Basic residues" evidence="1">
    <location>
        <begin position="1"/>
        <end position="10"/>
    </location>
</feature>
<sequence length="81" mass="9086">AGPCSTRRRSGPAGELTAALRRAARRRHRRRPLRQGRRRATRSRPRVALGPARRRGRACAPQPPPRARADRRPAAAGLRRL</sequence>
<dbReference type="AlphaFoldDB" id="A0A6J4RJS5"/>
<dbReference type="EMBL" id="CADCVP010000044">
    <property type="protein sequence ID" value="CAA9474468.1"/>
    <property type="molecule type" value="Genomic_DNA"/>
</dbReference>
<reference evidence="2" key="1">
    <citation type="submission" date="2020-02" db="EMBL/GenBank/DDBJ databases">
        <authorList>
            <person name="Meier V. D."/>
        </authorList>
    </citation>
    <scope>NUCLEOTIDE SEQUENCE</scope>
    <source>
        <strain evidence="2">AVDCRST_MAG69</strain>
    </source>
</reference>
<organism evidence="2">
    <name type="scientific">uncultured Solirubrobacteraceae bacterium</name>
    <dbReference type="NCBI Taxonomy" id="1162706"/>
    <lineage>
        <taxon>Bacteria</taxon>
        <taxon>Bacillati</taxon>
        <taxon>Actinomycetota</taxon>
        <taxon>Thermoleophilia</taxon>
        <taxon>Solirubrobacterales</taxon>
        <taxon>Solirubrobacteraceae</taxon>
        <taxon>environmental samples</taxon>
    </lineage>
</organism>
<evidence type="ECO:0000256" key="1">
    <source>
        <dbReference type="SAM" id="MobiDB-lite"/>
    </source>
</evidence>
<feature type="region of interest" description="Disordered" evidence="1">
    <location>
        <begin position="1"/>
        <end position="81"/>
    </location>
</feature>
<gene>
    <name evidence="2" type="ORF">AVDCRST_MAG69-321</name>
</gene>
<feature type="non-terminal residue" evidence="2">
    <location>
        <position position="1"/>
    </location>
</feature>
<evidence type="ECO:0000313" key="2">
    <source>
        <dbReference type="EMBL" id="CAA9474468.1"/>
    </source>
</evidence>